<reference evidence="1 2" key="1">
    <citation type="journal article" date="2015" name="Int. J. Syst. Evol. Microbiol.">
        <title>Streptomyces gilvifuscus sp. nov., an actinomycete that produces antibacterial compounds isolated from soil.</title>
        <authorList>
            <person name="Nguyen T.M."/>
            <person name="Kim J."/>
        </authorList>
    </citation>
    <scope>NUCLEOTIDE SEQUENCE [LARGE SCALE GENOMIC DNA]</scope>
    <source>
        <strain evidence="1 2">T113</strain>
    </source>
</reference>
<sequence length="108" mass="11860">MTMRLCCLLWARPGASEALAAYEDKVLALLAEHDGRILQRARADGAEGRPDEIQLIEFASQAGYEGFMADERRTSLAGERDAAIARTELYPVELVEQRSHPAPSGTTE</sequence>
<accession>A0ABT5FN33</accession>
<dbReference type="Proteomes" id="UP001221328">
    <property type="component" value="Unassembled WGS sequence"/>
</dbReference>
<name>A0ABT5FN33_9ACTN</name>
<proteinExistence type="predicted"/>
<protein>
    <submittedName>
        <fullName evidence="1">DUF1330 domain-containing protein</fullName>
    </submittedName>
</protein>
<comment type="caution">
    <text evidence="1">The sequence shown here is derived from an EMBL/GenBank/DDBJ whole genome shotgun (WGS) entry which is preliminary data.</text>
</comment>
<keyword evidence="2" id="KW-1185">Reference proteome</keyword>
<dbReference type="RefSeq" id="WP_272174317.1">
    <property type="nucleotide sequence ID" value="NZ_JAQOSK010000002.1"/>
</dbReference>
<dbReference type="Gene3D" id="3.30.70.100">
    <property type="match status" value="1"/>
</dbReference>
<gene>
    <name evidence="1" type="ORF">PO587_05605</name>
</gene>
<evidence type="ECO:0000313" key="2">
    <source>
        <dbReference type="Proteomes" id="UP001221328"/>
    </source>
</evidence>
<evidence type="ECO:0000313" key="1">
    <source>
        <dbReference type="EMBL" id="MDC2953924.1"/>
    </source>
</evidence>
<dbReference type="EMBL" id="JAQOSK010000002">
    <property type="protein sequence ID" value="MDC2953924.1"/>
    <property type="molecule type" value="Genomic_DNA"/>
</dbReference>
<organism evidence="1 2">
    <name type="scientific">Streptomyces gilvifuscus</name>
    <dbReference type="NCBI Taxonomy" id="1550617"/>
    <lineage>
        <taxon>Bacteria</taxon>
        <taxon>Bacillati</taxon>
        <taxon>Actinomycetota</taxon>
        <taxon>Actinomycetes</taxon>
        <taxon>Kitasatosporales</taxon>
        <taxon>Streptomycetaceae</taxon>
        <taxon>Streptomyces</taxon>
    </lineage>
</organism>